<evidence type="ECO:0000256" key="2">
    <source>
        <dbReference type="ARBA" id="ARBA00022679"/>
    </source>
</evidence>
<dbReference type="PANTHER" id="PTHR23416">
    <property type="entry name" value="SIALIC ACID SYNTHASE-RELATED"/>
    <property type="match status" value="1"/>
</dbReference>
<reference evidence="3 4" key="1">
    <citation type="submission" date="2017-02" db="EMBL/GenBank/DDBJ databases">
        <authorList>
            <person name="Peterson S.W."/>
        </authorList>
    </citation>
    <scope>NUCLEOTIDE SEQUENCE [LARGE SCALE GENOMIC DNA]</scope>
    <source>
        <strain evidence="3 4">ATCC 700028</strain>
    </source>
</reference>
<dbReference type="EMBL" id="FUWX01000007">
    <property type="protein sequence ID" value="SJZ58996.1"/>
    <property type="molecule type" value="Genomic_DNA"/>
</dbReference>
<evidence type="ECO:0000313" key="4">
    <source>
        <dbReference type="Proteomes" id="UP000191153"/>
    </source>
</evidence>
<dbReference type="InterPro" id="IPR051159">
    <property type="entry name" value="Hexapeptide_acetyltransf"/>
</dbReference>
<dbReference type="Proteomes" id="UP000191153">
    <property type="component" value="Unassembled WGS sequence"/>
</dbReference>
<proteinExistence type="inferred from homology"/>
<dbReference type="OrthoDB" id="9801697at2"/>
<name>A0A1T4LWI0_9FUSO</name>
<sequence>MYKLFKIWLTLYRNFYKKYYLKSLKKVGNNVQILGDITLVNPSNIEIGNNVTLNPNVYLNGDYGVKIGSNCSISAKAMIISTELNKEKLIKESKKIHIGARIEIGDYVQIGAGAIILKGVKIGNNCIIGAGAIVKKDVPPQTIVYGNPLKFIKI</sequence>
<dbReference type="PANTHER" id="PTHR23416:SF23">
    <property type="entry name" value="ACETYLTRANSFERASE C18B11.09C-RELATED"/>
    <property type="match status" value="1"/>
</dbReference>
<dbReference type="SUPFAM" id="SSF51161">
    <property type="entry name" value="Trimeric LpxA-like enzymes"/>
    <property type="match status" value="1"/>
</dbReference>
<gene>
    <name evidence="3" type="ORF">SAMN02745174_00994</name>
</gene>
<dbReference type="GO" id="GO:0008374">
    <property type="term" value="F:O-acyltransferase activity"/>
    <property type="evidence" value="ECO:0007669"/>
    <property type="project" value="TreeGrafter"/>
</dbReference>
<comment type="similarity">
    <text evidence="1">Belongs to the transferase hexapeptide repeat family.</text>
</comment>
<evidence type="ECO:0000256" key="1">
    <source>
        <dbReference type="ARBA" id="ARBA00007274"/>
    </source>
</evidence>
<dbReference type="GO" id="GO:0005829">
    <property type="term" value="C:cytosol"/>
    <property type="evidence" value="ECO:0007669"/>
    <property type="project" value="TreeGrafter"/>
</dbReference>
<dbReference type="Gene3D" id="2.160.10.10">
    <property type="entry name" value="Hexapeptide repeat proteins"/>
    <property type="match status" value="1"/>
</dbReference>
<dbReference type="STRING" id="180163.SAMN02745174_00994"/>
<protein>
    <submittedName>
        <fullName evidence="3">Maltose O-acetyltransferase</fullName>
    </submittedName>
</protein>
<keyword evidence="4" id="KW-1185">Reference proteome</keyword>
<dbReference type="InterPro" id="IPR011004">
    <property type="entry name" value="Trimer_LpxA-like_sf"/>
</dbReference>
<dbReference type="AlphaFoldDB" id="A0A1T4LWI0"/>
<keyword evidence="2 3" id="KW-0808">Transferase</keyword>
<dbReference type="InterPro" id="IPR001451">
    <property type="entry name" value="Hexapep"/>
</dbReference>
<evidence type="ECO:0000313" key="3">
    <source>
        <dbReference type="EMBL" id="SJZ58996.1"/>
    </source>
</evidence>
<accession>A0A1T4LWI0</accession>
<dbReference type="CDD" id="cd04647">
    <property type="entry name" value="LbH_MAT_like"/>
    <property type="match status" value="1"/>
</dbReference>
<organism evidence="3 4">
    <name type="scientific">Cetobacterium ceti</name>
    <dbReference type="NCBI Taxonomy" id="180163"/>
    <lineage>
        <taxon>Bacteria</taxon>
        <taxon>Fusobacteriati</taxon>
        <taxon>Fusobacteriota</taxon>
        <taxon>Fusobacteriia</taxon>
        <taxon>Fusobacteriales</taxon>
        <taxon>Fusobacteriaceae</taxon>
        <taxon>Cetobacterium</taxon>
    </lineage>
</organism>
<dbReference type="Pfam" id="PF00132">
    <property type="entry name" value="Hexapep"/>
    <property type="match status" value="1"/>
</dbReference>